<dbReference type="Gene3D" id="3.30.2310.20">
    <property type="entry name" value="RelE-like"/>
    <property type="match status" value="1"/>
</dbReference>
<sequence length="95" mass="11246">MIKSFRCKETKRIFHRDYSHKLPAGMQRTAFRKLRMLHRSSSIEDLRIPPGNRLEALSGDRKGQHSIRINDTWRICFTWRDGNAHAVEIVNYHKG</sequence>
<dbReference type="AlphaFoldDB" id="A0A450UCV0"/>
<dbReference type="PANTHER" id="PTHR40266:SF2">
    <property type="entry name" value="TOXIN HIGB-1"/>
    <property type="match status" value="1"/>
</dbReference>
<proteinExistence type="predicted"/>
<evidence type="ECO:0000313" key="3">
    <source>
        <dbReference type="EMBL" id="VFJ96579.1"/>
    </source>
</evidence>
<dbReference type="EMBL" id="CAADFG010000007">
    <property type="protein sequence ID" value="VFJ88210.1"/>
    <property type="molecule type" value="Genomic_DNA"/>
</dbReference>
<dbReference type="EMBL" id="CAADFI010000008">
    <property type="protein sequence ID" value="VFJ90225.1"/>
    <property type="molecule type" value="Genomic_DNA"/>
</dbReference>
<dbReference type="InterPro" id="IPR007711">
    <property type="entry name" value="HigB-1"/>
</dbReference>
<dbReference type="SUPFAM" id="SSF143011">
    <property type="entry name" value="RelE-like"/>
    <property type="match status" value="1"/>
</dbReference>
<dbReference type="InterPro" id="IPR035093">
    <property type="entry name" value="RelE/ParE_toxin_dom_sf"/>
</dbReference>
<dbReference type="PANTHER" id="PTHR40266">
    <property type="entry name" value="TOXIN HIGB-1"/>
    <property type="match status" value="1"/>
</dbReference>
<evidence type="ECO:0000313" key="1">
    <source>
        <dbReference type="EMBL" id="VFJ88210.1"/>
    </source>
</evidence>
<gene>
    <name evidence="1" type="ORF">BECKH772A_GA0070896_1000736</name>
    <name evidence="2" type="ORF">BECKH772B_GA0070898_1000836</name>
    <name evidence="3" type="ORF">BECKH772C_GA0070978_1000736</name>
</gene>
<name>A0A450UCV0_9GAMM</name>
<dbReference type="EMBL" id="CAADFJ010000007">
    <property type="protein sequence ID" value="VFJ96579.1"/>
    <property type="molecule type" value="Genomic_DNA"/>
</dbReference>
<dbReference type="Pfam" id="PF05015">
    <property type="entry name" value="HigB-like_toxin"/>
    <property type="match status" value="1"/>
</dbReference>
<protein>
    <submittedName>
        <fullName evidence="2">Proteic killer suppression protein</fullName>
    </submittedName>
</protein>
<evidence type="ECO:0000313" key="2">
    <source>
        <dbReference type="EMBL" id="VFJ90225.1"/>
    </source>
</evidence>
<accession>A0A450UCV0</accession>
<reference evidence="2" key="1">
    <citation type="submission" date="2019-02" db="EMBL/GenBank/DDBJ databases">
        <authorList>
            <person name="Gruber-Vodicka R. H."/>
            <person name="Seah K. B. B."/>
        </authorList>
    </citation>
    <scope>NUCLEOTIDE SEQUENCE</scope>
    <source>
        <strain evidence="3">BECK_SA2B12</strain>
        <strain evidence="1">BECK_SA2B15</strain>
        <strain evidence="2">BECK_SA2B20</strain>
    </source>
</reference>
<organism evidence="2">
    <name type="scientific">Candidatus Kentrum eta</name>
    <dbReference type="NCBI Taxonomy" id="2126337"/>
    <lineage>
        <taxon>Bacteria</taxon>
        <taxon>Pseudomonadati</taxon>
        <taxon>Pseudomonadota</taxon>
        <taxon>Gammaproteobacteria</taxon>
        <taxon>Candidatus Kentrum</taxon>
    </lineage>
</organism>